<dbReference type="PROSITE" id="PS50850">
    <property type="entry name" value="MFS"/>
    <property type="match status" value="1"/>
</dbReference>
<feature type="transmembrane region" description="Helical" evidence="8">
    <location>
        <begin position="343"/>
        <end position="361"/>
    </location>
</feature>
<evidence type="ECO:0000313" key="10">
    <source>
        <dbReference type="EMBL" id="OMD30443.1"/>
    </source>
</evidence>
<dbReference type="AlphaFoldDB" id="A0A1R0X7Q0"/>
<feature type="transmembrane region" description="Helical" evidence="8">
    <location>
        <begin position="209"/>
        <end position="228"/>
    </location>
</feature>
<dbReference type="Proteomes" id="UP000187465">
    <property type="component" value="Unassembled WGS sequence"/>
</dbReference>
<evidence type="ECO:0000256" key="8">
    <source>
        <dbReference type="SAM" id="Phobius"/>
    </source>
</evidence>
<sequence>MSNLQVEQSQPVTKEFSIKAILPVILALITGMLLVMLDSTIMNVAIPQLEKTFDASLKTIQWAITGYTLALSVIIPLAGWFSDKFTAKRVFLASIVLFTIGSLLCSMAQSTTELIIFRILQGLGGGMIAPIGMAMSFKIAPPDKRGSIMGLLGLPMLIAPVLGPVLSGWLLEYASWHWIFLINVPIGIIAMIVGVKFLPVIEKGNKAKLDIWGVILSPLAFSSLVFGVHRGGVDGWGDRITIISLAFSFIALALFIFVELRQKEPLLELRSFRSLEFSKGMILTWINQFALFGSILLIPIFLQQVRGFSSFESGLLVIPQALISFAGMIIGGKLFDKYGARPVVFSGLVLLSTGLFLLSRLQNDTSVYVMISYFAIMGLGQGLTTMQLGTHVLKAAPKDLISRVTPLTASAQQIVGSFAVAIMSGLLTSNIATQMSQGNQKLPLEAMVAGFHDTFLVSLGLALCGVVLSLFLHNPKS</sequence>
<dbReference type="InterPro" id="IPR036259">
    <property type="entry name" value="MFS_trans_sf"/>
</dbReference>
<keyword evidence="3" id="KW-0813">Transport</keyword>
<feature type="transmembrane region" description="Helical" evidence="8">
    <location>
        <begin position="414"/>
        <end position="435"/>
    </location>
</feature>
<dbReference type="Gene3D" id="1.20.1720.10">
    <property type="entry name" value="Multidrug resistance protein D"/>
    <property type="match status" value="1"/>
</dbReference>
<evidence type="ECO:0000256" key="5">
    <source>
        <dbReference type="ARBA" id="ARBA00022692"/>
    </source>
</evidence>
<protein>
    <submittedName>
        <fullName evidence="10">MFS transporter</fullName>
    </submittedName>
</protein>
<feature type="transmembrane region" description="Helical" evidence="8">
    <location>
        <begin position="149"/>
        <end position="170"/>
    </location>
</feature>
<dbReference type="InterPro" id="IPR004638">
    <property type="entry name" value="EmrB-like"/>
</dbReference>
<evidence type="ECO:0000256" key="4">
    <source>
        <dbReference type="ARBA" id="ARBA00022475"/>
    </source>
</evidence>
<gene>
    <name evidence="10" type="ORF">BJP51_20535</name>
</gene>
<feature type="transmembrane region" description="Helical" evidence="8">
    <location>
        <begin position="115"/>
        <end position="137"/>
    </location>
</feature>
<feature type="domain" description="Major facilitator superfamily (MFS) profile" evidence="9">
    <location>
        <begin position="24"/>
        <end position="477"/>
    </location>
</feature>
<feature type="transmembrane region" description="Helical" evidence="8">
    <location>
        <begin position="281"/>
        <end position="302"/>
    </location>
</feature>
<feature type="transmembrane region" description="Helical" evidence="8">
    <location>
        <begin position="240"/>
        <end position="260"/>
    </location>
</feature>
<organism evidence="10 11">
    <name type="scientific">Paenibacillus odorifer</name>
    <dbReference type="NCBI Taxonomy" id="189426"/>
    <lineage>
        <taxon>Bacteria</taxon>
        <taxon>Bacillati</taxon>
        <taxon>Bacillota</taxon>
        <taxon>Bacilli</taxon>
        <taxon>Bacillales</taxon>
        <taxon>Paenibacillaceae</taxon>
        <taxon>Paenibacillus</taxon>
    </lineage>
</organism>
<feature type="transmembrane region" description="Helical" evidence="8">
    <location>
        <begin position="62"/>
        <end position="81"/>
    </location>
</feature>
<reference evidence="10 11" key="1">
    <citation type="submission" date="2016-10" db="EMBL/GenBank/DDBJ databases">
        <title>Paenibacillus species isolates.</title>
        <authorList>
            <person name="Beno S.M."/>
        </authorList>
    </citation>
    <scope>NUCLEOTIDE SEQUENCE [LARGE SCALE GENOMIC DNA]</scope>
    <source>
        <strain evidence="10 11">FSL H7-0604</strain>
    </source>
</reference>
<dbReference type="CDD" id="cd17503">
    <property type="entry name" value="MFS_LmrB_MDR_like"/>
    <property type="match status" value="1"/>
</dbReference>
<dbReference type="Pfam" id="PF07690">
    <property type="entry name" value="MFS_1"/>
    <property type="match status" value="1"/>
</dbReference>
<comment type="caution">
    <text evidence="10">The sequence shown here is derived from an EMBL/GenBank/DDBJ whole genome shotgun (WGS) entry which is preliminary data.</text>
</comment>
<keyword evidence="5 8" id="KW-0812">Transmembrane</keyword>
<dbReference type="GO" id="GO:0022857">
    <property type="term" value="F:transmembrane transporter activity"/>
    <property type="evidence" value="ECO:0007669"/>
    <property type="project" value="InterPro"/>
</dbReference>
<feature type="transmembrane region" description="Helical" evidence="8">
    <location>
        <begin position="367"/>
        <end position="393"/>
    </location>
</feature>
<feature type="transmembrane region" description="Helical" evidence="8">
    <location>
        <begin position="90"/>
        <end position="109"/>
    </location>
</feature>
<comment type="similarity">
    <text evidence="2">Belongs to the major facilitator superfamily. EmrB family.</text>
</comment>
<evidence type="ECO:0000256" key="3">
    <source>
        <dbReference type="ARBA" id="ARBA00022448"/>
    </source>
</evidence>
<accession>A0A1R0X7Q0</accession>
<feature type="transmembrane region" description="Helical" evidence="8">
    <location>
        <begin position="314"/>
        <end position="331"/>
    </location>
</feature>
<evidence type="ECO:0000256" key="2">
    <source>
        <dbReference type="ARBA" id="ARBA00008537"/>
    </source>
</evidence>
<proteinExistence type="inferred from homology"/>
<evidence type="ECO:0000256" key="7">
    <source>
        <dbReference type="ARBA" id="ARBA00023136"/>
    </source>
</evidence>
<dbReference type="PRINTS" id="PR01036">
    <property type="entry name" value="TCRTETB"/>
</dbReference>
<dbReference type="GO" id="GO:0005886">
    <property type="term" value="C:plasma membrane"/>
    <property type="evidence" value="ECO:0007669"/>
    <property type="project" value="UniProtKB-SubCell"/>
</dbReference>
<feature type="transmembrane region" description="Helical" evidence="8">
    <location>
        <begin position="20"/>
        <end position="42"/>
    </location>
</feature>
<dbReference type="RefSeq" id="WP_051491573.1">
    <property type="nucleotide sequence ID" value="NZ_MKQP01000025.1"/>
</dbReference>
<comment type="subcellular location">
    <subcellularLocation>
        <location evidence="1">Cell membrane</location>
        <topology evidence="1">Multi-pass membrane protein</topology>
    </subcellularLocation>
</comment>
<feature type="transmembrane region" description="Helical" evidence="8">
    <location>
        <begin position="176"/>
        <end position="197"/>
    </location>
</feature>
<evidence type="ECO:0000256" key="6">
    <source>
        <dbReference type="ARBA" id="ARBA00022989"/>
    </source>
</evidence>
<dbReference type="NCBIfam" id="TIGR00711">
    <property type="entry name" value="efflux_EmrB"/>
    <property type="match status" value="1"/>
</dbReference>
<dbReference type="PANTHER" id="PTHR42718">
    <property type="entry name" value="MAJOR FACILITATOR SUPERFAMILY MULTIDRUG TRANSPORTER MFSC"/>
    <property type="match status" value="1"/>
</dbReference>
<dbReference type="EMBL" id="MKQP01000025">
    <property type="protein sequence ID" value="OMD30443.1"/>
    <property type="molecule type" value="Genomic_DNA"/>
</dbReference>
<dbReference type="PANTHER" id="PTHR42718:SF9">
    <property type="entry name" value="MAJOR FACILITATOR SUPERFAMILY MULTIDRUG TRANSPORTER MFSC"/>
    <property type="match status" value="1"/>
</dbReference>
<dbReference type="SUPFAM" id="SSF103473">
    <property type="entry name" value="MFS general substrate transporter"/>
    <property type="match status" value="1"/>
</dbReference>
<evidence type="ECO:0000313" key="11">
    <source>
        <dbReference type="Proteomes" id="UP000187465"/>
    </source>
</evidence>
<keyword evidence="7 8" id="KW-0472">Membrane</keyword>
<keyword evidence="4" id="KW-1003">Cell membrane</keyword>
<dbReference type="InterPro" id="IPR020846">
    <property type="entry name" value="MFS_dom"/>
</dbReference>
<evidence type="ECO:0000256" key="1">
    <source>
        <dbReference type="ARBA" id="ARBA00004651"/>
    </source>
</evidence>
<evidence type="ECO:0000259" key="9">
    <source>
        <dbReference type="PROSITE" id="PS50850"/>
    </source>
</evidence>
<feature type="transmembrane region" description="Helical" evidence="8">
    <location>
        <begin position="455"/>
        <end position="472"/>
    </location>
</feature>
<keyword evidence="6 8" id="KW-1133">Transmembrane helix</keyword>
<dbReference type="InterPro" id="IPR011701">
    <property type="entry name" value="MFS"/>
</dbReference>
<dbReference type="Gene3D" id="1.20.1250.20">
    <property type="entry name" value="MFS general substrate transporter like domains"/>
    <property type="match status" value="1"/>
</dbReference>
<name>A0A1R0X7Q0_9BACL</name>